<evidence type="ECO:0000313" key="1">
    <source>
        <dbReference type="EMBL" id="KAL2487306.1"/>
    </source>
</evidence>
<protein>
    <submittedName>
        <fullName evidence="1">Uncharacterized protein</fullName>
    </submittedName>
</protein>
<accession>A0ABD1RGP8</accession>
<sequence>MLAESKEEVERESRQTMLMSMLGQLQLIRDGFEYTPECKDLVHHFMTAGGEQLVKRIAKTHLEWDISFLRHSSNNPALEDHAIDEAQTLLPPTEEGLQCVDPSKAAG</sequence>
<keyword evidence="2" id="KW-1185">Reference proteome</keyword>
<reference evidence="2" key="1">
    <citation type="submission" date="2024-07" db="EMBL/GenBank/DDBJ databases">
        <title>Two chromosome-level genome assemblies of Korean endemic species Abeliophyllum distichum and Forsythia ovata (Oleaceae).</title>
        <authorList>
            <person name="Jang H."/>
        </authorList>
    </citation>
    <scope>NUCLEOTIDE SEQUENCE [LARGE SCALE GENOMIC DNA]</scope>
</reference>
<dbReference type="AlphaFoldDB" id="A0ABD1RGP8"/>
<proteinExistence type="predicted"/>
<comment type="caution">
    <text evidence="1">The sequence shown here is derived from an EMBL/GenBank/DDBJ whole genome shotgun (WGS) entry which is preliminary data.</text>
</comment>
<dbReference type="EMBL" id="JBFOLK010000009">
    <property type="protein sequence ID" value="KAL2487306.1"/>
    <property type="molecule type" value="Genomic_DNA"/>
</dbReference>
<evidence type="ECO:0000313" key="2">
    <source>
        <dbReference type="Proteomes" id="UP001604336"/>
    </source>
</evidence>
<dbReference type="Proteomes" id="UP001604336">
    <property type="component" value="Unassembled WGS sequence"/>
</dbReference>
<name>A0ABD1RGP8_9LAMI</name>
<organism evidence="1 2">
    <name type="scientific">Abeliophyllum distichum</name>
    <dbReference type="NCBI Taxonomy" id="126358"/>
    <lineage>
        <taxon>Eukaryota</taxon>
        <taxon>Viridiplantae</taxon>
        <taxon>Streptophyta</taxon>
        <taxon>Embryophyta</taxon>
        <taxon>Tracheophyta</taxon>
        <taxon>Spermatophyta</taxon>
        <taxon>Magnoliopsida</taxon>
        <taxon>eudicotyledons</taxon>
        <taxon>Gunneridae</taxon>
        <taxon>Pentapetalae</taxon>
        <taxon>asterids</taxon>
        <taxon>lamiids</taxon>
        <taxon>Lamiales</taxon>
        <taxon>Oleaceae</taxon>
        <taxon>Forsythieae</taxon>
        <taxon>Abeliophyllum</taxon>
    </lineage>
</organism>
<gene>
    <name evidence="1" type="ORF">Adt_32062</name>
</gene>